<dbReference type="NCBIfam" id="TIGR00807">
    <property type="entry name" value="malonate_madL"/>
    <property type="match status" value="1"/>
</dbReference>
<keyword evidence="1" id="KW-0812">Transmembrane</keyword>
<dbReference type="GO" id="GO:0016020">
    <property type="term" value="C:membrane"/>
    <property type="evidence" value="ECO:0007669"/>
    <property type="project" value="InterPro"/>
</dbReference>
<dbReference type="OrthoDB" id="286752at2"/>
<gene>
    <name evidence="2" type="primary">mdcL</name>
    <name evidence="2" type="ordered locus">ACIAD1760</name>
</gene>
<dbReference type="InterPro" id="IPR004690">
    <property type="entry name" value="Maln_transptMadL"/>
</dbReference>
<name>Q6FBG3_ACIAD</name>
<protein>
    <submittedName>
        <fullName evidence="2">Malonate transporter</fullName>
    </submittedName>
</protein>
<reference evidence="2 3" key="1">
    <citation type="journal article" date="2004" name="Nucleic Acids Res.">
        <title>Unique features revealed by the genome sequence of Acinetobacter sp. ADP1, a versatile and naturally transformation competent bacterium.</title>
        <authorList>
            <person name="Barbe V."/>
            <person name="Vallenet D."/>
            <person name="Fonknechten N."/>
            <person name="Kreimeyer A."/>
            <person name="Oztas S."/>
            <person name="Labarre L."/>
            <person name="Cruveiller S."/>
            <person name="Robert C."/>
            <person name="Duprat S."/>
            <person name="Wincker P."/>
            <person name="Ornston L.N."/>
            <person name="Weissenbach J."/>
            <person name="Marliere P."/>
            <person name="Cohen G.N."/>
            <person name="Medigue C."/>
        </authorList>
    </citation>
    <scope>NUCLEOTIDE SEQUENCE [LARGE SCALE GENOMIC DNA]</scope>
    <source>
        <strain evidence="3">ATCC 33305 / BD413 / ADP1</strain>
    </source>
</reference>
<evidence type="ECO:0000313" key="2">
    <source>
        <dbReference type="EMBL" id="CAG68599.1"/>
    </source>
</evidence>
<accession>Q6FBG3</accession>
<feature type="transmembrane region" description="Helical" evidence="1">
    <location>
        <begin position="62"/>
        <end position="80"/>
    </location>
</feature>
<dbReference type="eggNOG" id="ENOG50319W5">
    <property type="taxonomic scope" value="Bacteria"/>
</dbReference>
<dbReference type="AlphaFoldDB" id="Q6FBG3"/>
<proteinExistence type="predicted"/>
<keyword evidence="1" id="KW-1133">Transmembrane helix</keyword>
<dbReference type="HOGENOM" id="CLU_141562_0_0_6"/>
<dbReference type="Proteomes" id="UP000000430">
    <property type="component" value="Chromosome"/>
</dbReference>
<evidence type="ECO:0000256" key="1">
    <source>
        <dbReference type="SAM" id="Phobius"/>
    </source>
</evidence>
<dbReference type="STRING" id="202950.GCA_001485005_03135"/>
<feature type="transmembrane region" description="Helical" evidence="1">
    <location>
        <begin position="33"/>
        <end position="50"/>
    </location>
</feature>
<dbReference type="GeneID" id="45234144"/>
<dbReference type="Pfam" id="PF03817">
    <property type="entry name" value="MadL"/>
    <property type="match status" value="1"/>
</dbReference>
<feature type="transmembrane region" description="Helical" evidence="1">
    <location>
        <begin position="7"/>
        <end position="27"/>
    </location>
</feature>
<dbReference type="RefSeq" id="WP_004926792.1">
    <property type="nucleotide sequence ID" value="NC_005966.1"/>
</dbReference>
<dbReference type="EMBL" id="CR543861">
    <property type="protein sequence ID" value="CAG68599.1"/>
    <property type="molecule type" value="Genomic_DNA"/>
</dbReference>
<keyword evidence="1" id="KW-0472">Membrane</keyword>
<dbReference type="BioCyc" id="ASP62977:ACIAD_RS08115-MONOMER"/>
<organism evidence="2 3">
    <name type="scientific">Acinetobacter baylyi (strain ATCC 33305 / BD413 / ADP1)</name>
    <dbReference type="NCBI Taxonomy" id="62977"/>
    <lineage>
        <taxon>Bacteria</taxon>
        <taxon>Pseudomonadati</taxon>
        <taxon>Pseudomonadota</taxon>
        <taxon>Gammaproteobacteria</taxon>
        <taxon>Moraxellales</taxon>
        <taxon>Moraxellaceae</taxon>
        <taxon>Acinetobacter</taxon>
    </lineage>
</organism>
<feature type="transmembrane region" description="Helical" evidence="1">
    <location>
        <begin position="92"/>
        <end position="113"/>
    </location>
</feature>
<dbReference type="KEGG" id="aci:ACIAD1760"/>
<evidence type="ECO:0000313" key="3">
    <source>
        <dbReference type="Proteomes" id="UP000000430"/>
    </source>
</evidence>
<sequence length="137" mass="14244">MIIYGVGLLALCTLVGVIIGDALGVLLGVPSNVGGVGIAMILLIFIRLSLEKRGLLHVETEKGVVFWGMMYIPVVVAMAAQQNVVSAITSGHMAVLAAICTVVVCTLTIAGLSRYKKGTPLPKEEITMTGIGEKAHG</sequence>